<keyword evidence="17" id="KW-1185">Reference proteome</keyword>
<keyword evidence="3" id="KW-0808">Transferase</keyword>
<evidence type="ECO:0000256" key="4">
    <source>
        <dbReference type="ARBA" id="ARBA00022729"/>
    </source>
</evidence>
<keyword evidence="13" id="KW-0812">Transmembrane</keyword>
<dbReference type="GO" id="GO:0004674">
    <property type="term" value="F:protein serine/threonine kinase activity"/>
    <property type="evidence" value="ECO:0007669"/>
    <property type="project" value="UniProtKB-KW"/>
</dbReference>
<keyword evidence="6" id="KW-0547">Nucleotide-binding</keyword>
<keyword evidence="13" id="KW-1133">Transmembrane helix</keyword>
<keyword evidence="13" id="KW-0472">Membrane</keyword>
<evidence type="ECO:0000256" key="7">
    <source>
        <dbReference type="ARBA" id="ARBA00022777"/>
    </source>
</evidence>
<dbReference type="InterPro" id="IPR002902">
    <property type="entry name" value="GNK2"/>
</dbReference>
<feature type="transmembrane region" description="Helical" evidence="13">
    <location>
        <begin position="132"/>
        <end position="155"/>
    </location>
</feature>
<dbReference type="InterPro" id="IPR011009">
    <property type="entry name" value="Kinase-like_dom_sf"/>
</dbReference>
<feature type="domain" description="Gnk2-homologous" evidence="15">
    <location>
        <begin position="3"/>
        <end position="108"/>
    </location>
</feature>
<dbReference type="Proteomes" id="UP000224567">
    <property type="component" value="Unassembled WGS sequence"/>
</dbReference>
<dbReference type="CDD" id="cd23509">
    <property type="entry name" value="Gnk2-like"/>
    <property type="match status" value="1"/>
</dbReference>
<dbReference type="PROSITE" id="PS51473">
    <property type="entry name" value="GNK2"/>
    <property type="match status" value="1"/>
</dbReference>
<evidence type="ECO:0000256" key="3">
    <source>
        <dbReference type="ARBA" id="ARBA00022679"/>
    </source>
</evidence>
<dbReference type="InterPro" id="IPR001245">
    <property type="entry name" value="Ser-Thr/Tyr_kinase_cat_dom"/>
</dbReference>
<comment type="catalytic activity">
    <reaction evidence="11">
        <text>L-seryl-[protein] + ATP = O-phospho-L-seryl-[protein] + ADP + H(+)</text>
        <dbReference type="Rhea" id="RHEA:17989"/>
        <dbReference type="Rhea" id="RHEA-COMP:9863"/>
        <dbReference type="Rhea" id="RHEA-COMP:11604"/>
        <dbReference type="ChEBI" id="CHEBI:15378"/>
        <dbReference type="ChEBI" id="CHEBI:29999"/>
        <dbReference type="ChEBI" id="CHEBI:30616"/>
        <dbReference type="ChEBI" id="CHEBI:83421"/>
        <dbReference type="ChEBI" id="CHEBI:456216"/>
        <dbReference type="EC" id="2.7.11.1"/>
    </reaction>
</comment>
<feature type="region of interest" description="Disordered" evidence="12">
    <location>
        <begin position="379"/>
        <end position="423"/>
    </location>
</feature>
<feature type="compositionally biased region" description="Polar residues" evidence="12">
    <location>
        <begin position="400"/>
        <end position="423"/>
    </location>
</feature>
<evidence type="ECO:0000256" key="13">
    <source>
        <dbReference type="SAM" id="Phobius"/>
    </source>
</evidence>
<proteinExistence type="predicted"/>
<dbReference type="EMBL" id="MLFT02000012">
    <property type="protein sequence ID" value="PHT31041.1"/>
    <property type="molecule type" value="Genomic_DNA"/>
</dbReference>
<dbReference type="InterPro" id="IPR038408">
    <property type="entry name" value="GNK2_sf"/>
</dbReference>
<keyword evidence="5" id="KW-0677">Repeat</keyword>
<dbReference type="GO" id="GO:0005524">
    <property type="term" value="F:ATP binding"/>
    <property type="evidence" value="ECO:0007669"/>
    <property type="project" value="UniProtKB-KW"/>
</dbReference>
<dbReference type="Gene3D" id="3.30.200.20">
    <property type="entry name" value="Phosphorylase Kinase, domain 1"/>
    <property type="match status" value="1"/>
</dbReference>
<sequence>MKLPNSFISLMCENMFICLWYESNNFYQDTTLPGSAEICGNRTASQPKREASGVTVYGIEQCAETITESGCQDCLTVAYKNIKGCLPKYAEGRAFDAACFMRFSDRSFFADNVTTDSTPFLGGGGSSNKKKAAIIGGVVGGVGLLLMVLAVLLWYRLSRKPKTAERATELRGPMSFSFKDLKIATKDFNESNKLGEGGLGDVYKGTLKNGNVVAVKKLAMISSRAKADFETEVRLITNVHHCNLIRDKRGMLNWKQRFNIIFGTARGLAYLHEQFHVCIIHREIKSSNILLDDEFQPKIADFGLVRLYLRIRVILALSLLVHCMETGMSVKLVDETLDPNEYSEQEVKKVIEIALMCTQSPANLRPSMSEVVVMLLSDRSTDSRTPSRPTNISVEKSKPIDSSMTTGSSASNATDTFSDFTGR</sequence>
<evidence type="ECO:0000259" key="15">
    <source>
        <dbReference type="PROSITE" id="PS51473"/>
    </source>
</evidence>
<gene>
    <name evidence="16" type="ORF">CQW23_27378</name>
</gene>
<keyword evidence="8" id="KW-0067">ATP-binding</keyword>
<comment type="catalytic activity">
    <reaction evidence="10">
        <text>L-threonyl-[protein] + ATP = O-phospho-L-threonyl-[protein] + ADP + H(+)</text>
        <dbReference type="Rhea" id="RHEA:46608"/>
        <dbReference type="Rhea" id="RHEA-COMP:11060"/>
        <dbReference type="Rhea" id="RHEA-COMP:11605"/>
        <dbReference type="ChEBI" id="CHEBI:15378"/>
        <dbReference type="ChEBI" id="CHEBI:30013"/>
        <dbReference type="ChEBI" id="CHEBI:30616"/>
        <dbReference type="ChEBI" id="CHEBI:61977"/>
        <dbReference type="ChEBI" id="CHEBI:456216"/>
        <dbReference type="EC" id="2.7.11.1"/>
    </reaction>
</comment>
<organism evidence="16 17">
    <name type="scientific">Capsicum baccatum</name>
    <name type="common">Peruvian pepper</name>
    <dbReference type="NCBI Taxonomy" id="33114"/>
    <lineage>
        <taxon>Eukaryota</taxon>
        <taxon>Viridiplantae</taxon>
        <taxon>Streptophyta</taxon>
        <taxon>Embryophyta</taxon>
        <taxon>Tracheophyta</taxon>
        <taxon>Spermatophyta</taxon>
        <taxon>Magnoliopsida</taxon>
        <taxon>eudicotyledons</taxon>
        <taxon>Gunneridae</taxon>
        <taxon>Pentapetalae</taxon>
        <taxon>asterids</taxon>
        <taxon>lamiids</taxon>
        <taxon>Solanales</taxon>
        <taxon>Solanaceae</taxon>
        <taxon>Solanoideae</taxon>
        <taxon>Capsiceae</taxon>
        <taxon>Capsicum</taxon>
    </lineage>
</organism>
<dbReference type="AlphaFoldDB" id="A0A2G2VDG5"/>
<dbReference type="PROSITE" id="PS50011">
    <property type="entry name" value="PROTEIN_KINASE_DOM"/>
    <property type="match status" value="1"/>
</dbReference>
<dbReference type="Pfam" id="PF01657">
    <property type="entry name" value="Stress-antifung"/>
    <property type="match status" value="1"/>
</dbReference>
<reference evidence="17" key="2">
    <citation type="journal article" date="2017" name="J. Anim. Genet.">
        <title>Multiple reference genome sequences of hot pepper reveal the massive evolution of plant disease resistance genes by retroduplication.</title>
        <authorList>
            <person name="Kim S."/>
            <person name="Park J."/>
            <person name="Yeom S.-I."/>
            <person name="Kim Y.-M."/>
            <person name="Seo E."/>
            <person name="Kim K.-T."/>
            <person name="Kim M.-S."/>
            <person name="Lee J.M."/>
            <person name="Cheong K."/>
            <person name="Shin H.-S."/>
            <person name="Kim S.-B."/>
            <person name="Han K."/>
            <person name="Lee J."/>
            <person name="Park M."/>
            <person name="Lee H.-A."/>
            <person name="Lee H.-Y."/>
            <person name="Lee Y."/>
            <person name="Oh S."/>
            <person name="Lee J.H."/>
            <person name="Choi E."/>
            <person name="Choi E."/>
            <person name="Lee S.E."/>
            <person name="Jeon J."/>
            <person name="Kim H."/>
            <person name="Choi G."/>
            <person name="Song H."/>
            <person name="Lee J."/>
            <person name="Lee S.-C."/>
            <person name="Kwon J.-K."/>
            <person name="Lee H.-Y."/>
            <person name="Koo N."/>
            <person name="Hong Y."/>
            <person name="Kim R.W."/>
            <person name="Kang W.-H."/>
            <person name="Huh J.H."/>
            <person name="Kang B.-C."/>
            <person name="Yang T.-J."/>
            <person name="Lee Y.-H."/>
            <person name="Bennetzen J.L."/>
            <person name="Choi D."/>
        </authorList>
    </citation>
    <scope>NUCLEOTIDE SEQUENCE [LARGE SCALE GENOMIC DNA]</scope>
    <source>
        <strain evidence="17">cv. PBC81</strain>
    </source>
</reference>
<evidence type="ECO:0000313" key="17">
    <source>
        <dbReference type="Proteomes" id="UP000224567"/>
    </source>
</evidence>
<keyword evidence="2" id="KW-0723">Serine/threonine-protein kinase</keyword>
<reference evidence="16 17" key="1">
    <citation type="journal article" date="2017" name="Genome Biol.">
        <title>New reference genome sequences of hot pepper reveal the massive evolution of plant disease-resistance genes by retroduplication.</title>
        <authorList>
            <person name="Kim S."/>
            <person name="Park J."/>
            <person name="Yeom S.I."/>
            <person name="Kim Y.M."/>
            <person name="Seo E."/>
            <person name="Kim K.T."/>
            <person name="Kim M.S."/>
            <person name="Lee J.M."/>
            <person name="Cheong K."/>
            <person name="Shin H.S."/>
            <person name="Kim S.B."/>
            <person name="Han K."/>
            <person name="Lee J."/>
            <person name="Park M."/>
            <person name="Lee H.A."/>
            <person name="Lee H.Y."/>
            <person name="Lee Y."/>
            <person name="Oh S."/>
            <person name="Lee J.H."/>
            <person name="Choi E."/>
            <person name="Choi E."/>
            <person name="Lee S.E."/>
            <person name="Jeon J."/>
            <person name="Kim H."/>
            <person name="Choi G."/>
            <person name="Song H."/>
            <person name="Lee J."/>
            <person name="Lee S.C."/>
            <person name="Kwon J.K."/>
            <person name="Lee H.Y."/>
            <person name="Koo N."/>
            <person name="Hong Y."/>
            <person name="Kim R.W."/>
            <person name="Kang W.H."/>
            <person name="Huh J.H."/>
            <person name="Kang B.C."/>
            <person name="Yang T.J."/>
            <person name="Lee Y.H."/>
            <person name="Bennetzen J.L."/>
            <person name="Choi D."/>
        </authorList>
    </citation>
    <scope>NUCLEOTIDE SEQUENCE [LARGE SCALE GENOMIC DNA]</scope>
    <source>
        <strain evidence="17">cv. PBC81</strain>
    </source>
</reference>
<dbReference type="Pfam" id="PF07714">
    <property type="entry name" value="PK_Tyr_Ser-Thr"/>
    <property type="match status" value="1"/>
</dbReference>
<dbReference type="OrthoDB" id="4062651at2759"/>
<evidence type="ECO:0000256" key="12">
    <source>
        <dbReference type="SAM" id="MobiDB-lite"/>
    </source>
</evidence>
<dbReference type="InterPro" id="IPR000719">
    <property type="entry name" value="Prot_kinase_dom"/>
</dbReference>
<accession>A0A2G2VDG5</accession>
<dbReference type="FunFam" id="1.10.510.10:FF:001023">
    <property type="entry name" value="Os07g0541700 protein"/>
    <property type="match status" value="1"/>
</dbReference>
<keyword evidence="4" id="KW-0732">Signal</keyword>
<keyword evidence="9" id="KW-0675">Receptor</keyword>
<dbReference type="SUPFAM" id="SSF56112">
    <property type="entry name" value="Protein kinase-like (PK-like)"/>
    <property type="match status" value="1"/>
</dbReference>
<evidence type="ECO:0000259" key="14">
    <source>
        <dbReference type="PROSITE" id="PS50011"/>
    </source>
</evidence>
<name>A0A2G2VDG5_CAPBA</name>
<evidence type="ECO:0000256" key="11">
    <source>
        <dbReference type="ARBA" id="ARBA00048679"/>
    </source>
</evidence>
<dbReference type="Gene3D" id="1.10.510.10">
    <property type="entry name" value="Transferase(Phosphotransferase) domain 1"/>
    <property type="match status" value="2"/>
</dbReference>
<evidence type="ECO:0000256" key="6">
    <source>
        <dbReference type="ARBA" id="ARBA00022741"/>
    </source>
</evidence>
<protein>
    <recommendedName>
        <fullName evidence="1">non-specific serine/threonine protein kinase</fullName>
        <ecNumber evidence="1">2.7.11.1</ecNumber>
    </recommendedName>
</protein>
<evidence type="ECO:0000256" key="2">
    <source>
        <dbReference type="ARBA" id="ARBA00022527"/>
    </source>
</evidence>
<evidence type="ECO:0000256" key="8">
    <source>
        <dbReference type="ARBA" id="ARBA00022840"/>
    </source>
</evidence>
<dbReference type="InterPro" id="IPR052059">
    <property type="entry name" value="CR_Ser/Thr_kinase"/>
</dbReference>
<feature type="domain" description="Protein kinase" evidence="14">
    <location>
        <begin position="188"/>
        <end position="423"/>
    </location>
</feature>
<evidence type="ECO:0000313" key="16">
    <source>
        <dbReference type="EMBL" id="PHT31041.1"/>
    </source>
</evidence>
<dbReference type="Gene3D" id="3.30.430.20">
    <property type="entry name" value="Gnk2 domain, C-X8-C-X2-C motif"/>
    <property type="match status" value="1"/>
</dbReference>
<evidence type="ECO:0000256" key="9">
    <source>
        <dbReference type="ARBA" id="ARBA00023170"/>
    </source>
</evidence>
<comment type="caution">
    <text evidence="16">The sequence shown here is derived from an EMBL/GenBank/DDBJ whole genome shotgun (WGS) entry which is preliminary data.</text>
</comment>
<dbReference type="EC" id="2.7.11.1" evidence="1"/>
<evidence type="ECO:0000256" key="1">
    <source>
        <dbReference type="ARBA" id="ARBA00012513"/>
    </source>
</evidence>
<keyword evidence="7" id="KW-0418">Kinase</keyword>
<dbReference type="PANTHER" id="PTHR47973">
    <property type="entry name" value="CYSTEINE-RICH RECEPTOR-LIKE PROTEIN KINASE 3"/>
    <property type="match status" value="1"/>
</dbReference>
<dbReference type="Pfam" id="PF00069">
    <property type="entry name" value="Pkinase"/>
    <property type="match status" value="1"/>
</dbReference>
<evidence type="ECO:0000256" key="10">
    <source>
        <dbReference type="ARBA" id="ARBA00047899"/>
    </source>
</evidence>
<evidence type="ECO:0000256" key="5">
    <source>
        <dbReference type="ARBA" id="ARBA00022737"/>
    </source>
</evidence>